<protein>
    <submittedName>
        <fullName evidence="1">Uncharacterized protein</fullName>
    </submittedName>
</protein>
<evidence type="ECO:0000313" key="1">
    <source>
        <dbReference type="EMBL" id="CAD6198242.1"/>
    </source>
</evidence>
<dbReference type="EMBL" id="CAJGYM010000119">
    <property type="protein sequence ID" value="CAD6198242.1"/>
    <property type="molecule type" value="Genomic_DNA"/>
</dbReference>
<comment type="caution">
    <text evidence="1">The sequence shown here is derived from an EMBL/GenBank/DDBJ whole genome shotgun (WGS) entry which is preliminary data.</text>
</comment>
<keyword evidence="2" id="KW-1185">Reference proteome</keyword>
<gene>
    <name evidence="1" type="ORF">CAUJ_LOCUS14148</name>
</gene>
<dbReference type="AlphaFoldDB" id="A0A8S1HR17"/>
<dbReference type="Proteomes" id="UP000835052">
    <property type="component" value="Unassembled WGS sequence"/>
</dbReference>
<sequence length="275" mass="32217">MNRELEVEDEEEQQLYSYSQLDRIEQIIAPVQGQGHTSTHEMYFRRYLVYAWTKLLHELEAMGTDDSMESPRTVGVVPVDLNAFEDVKEGRLQKEKAFDFIIDRFHSQFSDNYKIQETPVLEVSTEQIWDQPAVFIATGQINLYRTIEVAFDSIIDKIETGQTSYLDDLRFLLGPTAVDPRLDEDSRGRVCSAARRARFQTIRSIRAHLASKKTLREEDLYKSANFRKKIYLAKFFRIESHAHKIRRTIRRINRAQRRDNLPELIFDTDPVVPSL</sequence>
<proteinExistence type="predicted"/>
<name>A0A8S1HR17_9PELO</name>
<accession>A0A8S1HR17</accession>
<reference evidence="1" key="1">
    <citation type="submission" date="2020-10" db="EMBL/GenBank/DDBJ databases">
        <authorList>
            <person name="Kikuchi T."/>
        </authorList>
    </citation>
    <scope>NUCLEOTIDE SEQUENCE</scope>
    <source>
        <strain evidence="1">NKZ352</strain>
    </source>
</reference>
<organism evidence="1 2">
    <name type="scientific">Caenorhabditis auriculariae</name>
    <dbReference type="NCBI Taxonomy" id="2777116"/>
    <lineage>
        <taxon>Eukaryota</taxon>
        <taxon>Metazoa</taxon>
        <taxon>Ecdysozoa</taxon>
        <taxon>Nematoda</taxon>
        <taxon>Chromadorea</taxon>
        <taxon>Rhabditida</taxon>
        <taxon>Rhabditina</taxon>
        <taxon>Rhabditomorpha</taxon>
        <taxon>Rhabditoidea</taxon>
        <taxon>Rhabditidae</taxon>
        <taxon>Peloderinae</taxon>
        <taxon>Caenorhabditis</taxon>
    </lineage>
</organism>
<evidence type="ECO:0000313" key="2">
    <source>
        <dbReference type="Proteomes" id="UP000835052"/>
    </source>
</evidence>